<feature type="region of interest" description="Disordered" evidence="2">
    <location>
        <begin position="681"/>
        <end position="723"/>
    </location>
</feature>
<feature type="compositionally biased region" description="Polar residues" evidence="2">
    <location>
        <begin position="30"/>
        <end position="51"/>
    </location>
</feature>
<dbReference type="GeneID" id="39988972"/>
<dbReference type="InterPro" id="IPR019734">
    <property type="entry name" value="TPR_rpt"/>
</dbReference>
<keyword evidence="4" id="KW-1185">Reference proteome</keyword>
<evidence type="ECO:0000313" key="3">
    <source>
        <dbReference type="EMBL" id="ORC85395.1"/>
    </source>
</evidence>
<keyword evidence="1" id="KW-0802">TPR repeat</keyword>
<feature type="region of interest" description="Disordered" evidence="2">
    <location>
        <begin position="780"/>
        <end position="855"/>
    </location>
</feature>
<evidence type="ECO:0000256" key="2">
    <source>
        <dbReference type="SAM" id="MobiDB-lite"/>
    </source>
</evidence>
<dbReference type="RefSeq" id="XP_028879461.1">
    <property type="nucleotide sequence ID" value="XM_029029192.1"/>
</dbReference>
<feature type="compositionally biased region" description="Polar residues" evidence="2">
    <location>
        <begin position="473"/>
        <end position="482"/>
    </location>
</feature>
<dbReference type="PROSITE" id="PS50005">
    <property type="entry name" value="TPR"/>
    <property type="match status" value="1"/>
</dbReference>
<feature type="compositionally biased region" description="Acidic residues" evidence="2">
    <location>
        <begin position="688"/>
        <end position="723"/>
    </location>
</feature>
<proteinExistence type="predicted"/>
<sequence length="855" mass="96430">MGAAASSRRQVPRVSSAPPRGRSKPKVLVNGSSRRPASSENNSIYGDNNRNGKNDAGVDSAALWKIEQRRRQAGRNNGEISGDDTQSIDTDPATLHILNAVKEADNLPDEKATMKLQLLRSCYPYLEQVPPRRFDHLAVLVYQKEGDVYFTQGDVESAKTTYSRAIQIAETRVARGEKEIYMVLKRYVLAMVGMARIWYEQERKTTGFTFAKKDLEIDVSLDESMASISSCESSILSDTSIFSLNQEILKSMAPKAPRRRVGPAVNVVRLLRPTILKTHYTAEDDFVLRSQMARELKASPCELLLLRCIEVVEIGHRRQSELLIPALIELAQIYEDLALYNRSLLLVRRCLGILSVVYDYDHPWIIQLRRRADYLMECMDEKLKDGMATKIQATWKMYKAMCQLEEKLGRPVTRHVLIPKSYQNSNAGPDFLKDFVNDLPEGTVLYGTGDADGPLGEALREINGSMQDRSDKTPSPINSSPKNSREPTPDLRDQRTPSSLRRSTHMGKGSSPTGMNIEETRDPAISAVYPAVKHGDQPSVNTMFIPNARVVSTVQDTLTDTQMQDTEYGGVLTIRTTTVTRTITEQEVGSDEESSFDEEEEVIEEREPMDERELMRDEEYPTEEQEIKTGRQEVVKDHVVVVVEEREVIRDKEIPEDDDPMEEQEIKTGRREVVEEHVVVVQEREVIRDEEDPEEEEEEKEENEDNDEPMEAEEPAEEPSVIEEEVIQEEVEEYDDGSAVRRVVETHREVIVEDGNPPIQIEEKKIYEVTATTVAPQKLLSENSVDTTDIAPRDEAGSRLTKRYSSSTNETSSELSVEGALHAESTAESASVESGQGSQGGTRRMRAWKASPEEE</sequence>
<feature type="compositionally biased region" description="Low complexity" evidence="2">
    <location>
        <begin position="823"/>
        <end position="834"/>
    </location>
</feature>
<evidence type="ECO:0000256" key="1">
    <source>
        <dbReference type="PROSITE-ProRule" id="PRU00339"/>
    </source>
</evidence>
<feature type="region of interest" description="Disordered" evidence="2">
    <location>
        <begin position="464"/>
        <end position="519"/>
    </location>
</feature>
<organism evidence="3 4">
    <name type="scientific">Trypanosoma theileri</name>
    <dbReference type="NCBI Taxonomy" id="67003"/>
    <lineage>
        <taxon>Eukaryota</taxon>
        <taxon>Discoba</taxon>
        <taxon>Euglenozoa</taxon>
        <taxon>Kinetoplastea</taxon>
        <taxon>Metakinetoplastina</taxon>
        <taxon>Trypanosomatida</taxon>
        <taxon>Trypanosomatidae</taxon>
        <taxon>Trypanosoma</taxon>
    </lineage>
</organism>
<dbReference type="SUPFAM" id="SSF48452">
    <property type="entry name" value="TPR-like"/>
    <property type="match status" value="1"/>
</dbReference>
<dbReference type="OrthoDB" id="267133at2759"/>
<dbReference type="EMBL" id="NBCO01000035">
    <property type="protein sequence ID" value="ORC85395.1"/>
    <property type="molecule type" value="Genomic_DNA"/>
</dbReference>
<accession>A0A1X0NKZ0</accession>
<gene>
    <name evidence="3" type="ORF">TM35_000351390</name>
</gene>
<feature type="compositionally biased region" description="Low complexity" evidence="2">
    <location>
        <begin position="805"/>
        <end position="816"/>
    </location>
</feature>
<dbReference type="InterPro" id="IPR011990">
    <property type="entry name" value="TPR-like_helical_dom_sf"/>
</dbReference>
<comment type="caution">
    <text evidence="3">The sequence shown here is derived from an EMBL/GenBank/DDBJ whole genome shotgun (WGS) entry which is preliminary data.</text>
</comment>
<protein>
    <submittedName>
        <fullName evidence="3">Uncharacterized protein</fullName>
    </submittedName>
</protein>
<dbReference type="Proteomes" id="UP000192257">
    <property type="component" value="Unassembled WGS sequence"/>
</dbReference>
<feature type="compositionally biased region" description="Acidic residues" evidence="2">
    <location>
        <begin position="654"/>
        <end position="663"/>
    </location>
</feature>
<dbReference type="VEuPathDB" id="TriTrypDB:TM35_000351390"/>
<feature type="region of interest" description="Disordered" evidence="2">
    <location>
        <begin position="651"/>
        <end position="670"/>
    </location>
</feature>
<feature type="compositionally biased region" description="Basic and acidic residues" evidence="2">
    <location>
        <begin position="483"/>
        <end position="495"/>
    </location>
</feature>
<feature type="repeat" description="TPR" evidence="1">
    <location>
        <begin position="139"/>
        <end position="172"/>
    </location>
</feature>
<feature type="region of interest" description="Disordered" evidence="2">
    <location>
        <begin position="585"/>
        <end position="631"/>
    </location>
</feature>
<evidence type="ECO:0000313" key="4">
    <source>
        <dbReference type="Proteomes" id="UP000192257"/>
    </source>
</evidence>
<feature type="compositionally biased region" description="Acidic residues" evidence="2">
    <location>
        <begin position="588"/>
        <end position="604"/>
    </location>
</feature>
<dbReference type="AlphaFoldDB" id="A0A1X0NKZ0"/>
<reference evidence="3 4" key="1">
    <citation type="submission" date="2017-03" db="EMBL/GenBank/DDBJ databases">
        <title>An alternative strategy for trypanosome survival in the mammalian bloodstream revealed through genome and transcriptome analysis of the ubiquitous bovine parasite Trypanosoma (Megatrypanum) theileri.</title>
        <authorList>
            <person name="Kelly S."/>
            <person name="Ivens A."/>
            <person name="Mott A."/>
            <person name="O'Neill E."/>
            <person name="Emms D."/>
            <person name="Macleod O."/>
            <person name="Voorheis P."/>
            <person name="Matthews J."/>
            <person name="Matthews K."/>
            <person name="Carrington M."/>
        </authorList>
    </citation>
    <scope>NUCLEOTIDE SEQUENCE [LARGE SCALE GENOMIC DNA]</scope>
    <source>
        <strain evidence="3">Edinburgh</strain>
    </source>
</reference>
<name>A0A1X0NKZ0_9TRYP</name>
<feature type="region of interest" description="Disordered" evidence="2">
    <location>
        <begin position="1"/>
        <end position="56"/>
    </location>
</feature>
<feature type="compositionally biased region" description="Basic and acidic residues" evidence="2">
    <location>
        <begin position="605"/>
        <end position="631"/>
    </location>
</feature>